<sequence>MMNIIYSENRHLRKFFHLHEQYQSIICQDVRERLPKLITAQSAKIKTAKQFRNNGLKIYEYKIIAAKDAVFRLAYTYSNDTINVIYISQTIIKQQFCKLLENTELVD</sequence>
<accession>A0A1T4R3Z6</accession>
<evidence type="ECO:0000313" key="2">
    <source>
        <dbReference type="Proteomes" id="UP000191116"/>
    </source>
</evidence>
<organism evidence="1 2">
    <name type="scientific">Photobacterium toruni</name>
    <dbReference type="NCBI Taxonomy" id="1935446"/>
    <lineage>
        <taxon>Bacteria</taxon>
        <taxon>Pseudomonadati</taxon>
        <taxon>Pseudomonadota</taxon>
        <taxon>Gammaproteobacteria</taxon>
        <taxon>Vibrionales</taxon>
        <taxon>Vibrionaceae</taxon>
        <taxon>Photobacterium</taxon>
    </lineage>
</organism>
<dbReference type="Proteomes" id="UP000191116">
    <property type="component" value="Unassembled WGS sequence"/>
</dbReference>
<proteinExistence type="predicted"/>
<dbReference type="RefSeq" id="WP_080174059.1">
    <property type="nucleotide sequence ID" value="NZ_AP024855.1"/>
</dbReference>
<dbReference type="EMBL" id="FUWP01000004">
    <property type="protein sequence ID" value="SKA10596.1"/>
    <property type="molecule type" value="Genomic_DNA"/>
</dbReference>
<name>A0A1T4R3Z6_9GAMM</name>
<dbReference type="OrthoDB" id="5820313at2"/>
<gene>
    <name evidence="1" type="ORF">CZ814_01175</name>
</gene>
<reference evidence="1 2" key="1">
    <citation type="submission" date="2017-02" db="EMBL/GenBank/DDBJ databases">
        <authorList>
            <person name="Peterson S.W."/>
        </authorList>
    </citation>
    <scope>NUCLEOTIDE SEQUENCE [LARGE SCALE GENOMIC DNA]</scope>
    <source>
        <strain evidence="1 2">CECT 9189</strain>
    </source>
</reference>
<protein>
    <submittedName>
        <fullName evidence="1">Uncharacterized protein</fullName>
    </submittedName>
</protein>
<evidence type="ECO:0000313" key="1">
    <source>
        <dbReference type="EMBL" id="SKA10596.1"/>
    </source>
</evidence>
<dbReference type="AlphaFoldDB" id="A0A1T4R3Z6"/>